<dbReference type="AlphaFoldDB" id="A0A0F3PFM1"/>
<evidence type="ECO:0000313" key="2">
    <source>
        <dbReference type="Proteomes" id="UP000033591"/>
    </source>
</evidence>
<sequence length="66" mass="7440">MAILVTDKVNDEVFIDHLMKLLSLPSMKNLILSADNRIRPFPSSEDISEYLVFSFISPICTSVPLN</sequence>
<dbReference type="RefSeq" id="WP_041405134.1">
    <property type="nucleotide sequence ID" value="NZ_LAOC01000001.1"/>
</dbReference>
<dbReference type="PATRIC" id="fig|1359199.3.peg.961"/>
<dbReference type="Proteomes" id="UP000033591">
    <property type="component" value="Unassembled WGS sequence"/>
</dbReference>
<accession>A0A0F3PFM1</accession>
<gene>
    <name evidence="1" type="ORF">RMAECT_0980</name>
</gene>
<comment type="caution">
    <text evidence="1">The sequence shown here is derived from an EMBL/GenBank/DDBJ whole genome shotgun (WGS) entry which is preliminary data.</text>
</comment>
<dbReference type="EMBL" id="LAOC01000001">
    <property type="protein sequence ID" value="KJV79063.1"/>
    <property type="molecule type" value="Genomic_DNA"/>
</dbReference>
<proteinExistence type="predicted"/>
<name>A0A0F3PFM1_RICRH</name>
<organism evidence="1 2">
    <name type="scientific">Rickettsia rhipicephali str. Ect</name>
    <dbReference type="NCBI Taxonomy" id="1359199"/>
    <lineage>
        <taxon>Bacteria</taxon>
        <taxon>Pseudomonadati</taxon>
        <taxon>Pseudomonadota</taxon>
        <taxon>Alphaproteobacteria</taxon>
        <taxon>Rickettsiales</taxon>
        <taxon>Rickettsiaceae</taxon>
        <taxon>Rickettsieae</taxon>
        <taxon>Rickettsia</taxon>
        <taxon>spotted fever group</taxon>
    </lineage>
</organism>
<evidence type="ECO:0000313" key="1">
    <source>
        <dbReference type="EMBL" id="KJV79063.1"/>
    </source>
</evidence>
<reference evidence="1 2" key="1">
    <citation type="submission" date="2015-01" db="EMBL/GenBank/DDBJ databases">
        <title>Genome Sequencing of Rickettsiales.</title>
        <authorList>
            <person name="Daugherty S.C."/>
            <person name="Su Q."/>
            <person name="Abolude K."/>
            <person name="Beier-Sexton M."/>
            <person name="Carlyon J.A."/>
            <person name="Carter R."/>
            <person name="Day N.P."/>
            <person name="Dumler S.J."/>
            <person name="Dyachenko V."/>
            <person name="Godinez A."/>
            <person name="Kurtti T.J."/>
            <person name="Lichay M."/>
            <person name="Mullins K.E."/>
            <person name="Ott S."/>
            <person name="Pappas-Brown V."/>
            <person name="Paris D.H."/>
            <person name="Patel P."/>
            <person name="Richards A.L."/>
            <person name="Sadzewicz L."/>
            <person name="Sears K."/>
            <person name="Seidman D."/>
            <person name="Sengamalay N."/>
            <person name="Stenos J."/>
            <person name="Tallon L.J."/>
            <person name="Vincent G."/>
            <person name="Fraser C.M."/>
            <person name="Munderloh U."/>
            <person name="Dunning-Hotopp J.C."/>
        </authorList>
    </citation>
    <scope>NUCLEOTIDE SEQUENCE [LARGE SCALE GENOMIC DNA]</scope>
    <source>
        <strain evidence="1 2">Ect</strain>
    </source>
</reference>
<protein>
    <submittedName>
        <fullName evidence="1">Uncharacterized protein</fullName>
    </submittedName>
</protein>